<accession>A0A4Q7KS34</accession>
<dbReference type="PANTHER" id="PTHR43806">
    <property type="entry name" value="PEPTIDASE S8"/>
    <property type="match status" value="1"/>
</dbReference>
<dbReference type="InterPro" id="IPR037045">
    <property type="entry name" value="S8pro/Inhibitor_I9_sf"/>
</dbReference>
<proteinExistence type="inferred from homology"/>
<keyword evidence="4 5" id="KW-0720">Serine protease</keyword>
<dbReference type="CDD" id="cd04077">
    <property type="entry name" value="Peptidases_S8_PCSK9_ProteinaseK_like"/>
    <property type="match status" value="1"/>
</dbReference>
<keyword evidence="3 5" id="KW-0378">Hydrolase</keyword>
<dbReference type="InterPro" id="IPR023828">
    <property type="entry name" value="Peptidase_S8_Ser-AS"/>
</dbReference>
<gene>
    <name evidence="9" type="ORF">EV193_104452</name>
</gene>
<evidence type="ECO:0000259" key="7">
    <source>
        <dbReference type="Pfam" id="PF00082"/>
    </source>
</evidence>
<dbReference type="InterPro" id="IPR036852">
    <property type="entry name" value="Peptidase_S8/S53_dom_sf"/>
</dbReference>
<dbReference type="SUPFAM" id="SSF54897">
    <property type="entry name" value="Protease propeptides/inhibitors"/>
    <property type="match status" value="1"/>
</dbReference>
<dbReference type="PANTHER" id="PTHR43806:SF11">
    <property type="entry name" value="CEREVISIN-RELATED"/>
    <property type="match status" value="1"/>
</dbReference>
<dbReference type="RefSeq" id="WP_130344793.1">
    <property type="nucleotide sequence ID" value="NZ_SGWQ01000004.1"/>
</dbReference>
<dbReference type="PROSITE" id="PS00138">
    <property type="entry name" value="SUBTILASE_SER"/>
    <property type="match status" value="1"/>
</dbReference>
<dbReference type="InterPro" id="IPR000209">
    <property type="entry name" value="Peptidase_S8/S53_dom"/>
</dbReference>
<feature type="active site" description="Charge relay system" evidence="5">
    <location>
        <position position="354"/>
    </location>
</feature>
<evidence type="ECO:0000313" key="9">
    <source>
        <dbReference type="EMBL" id="RZS39236.1"/>
    </source>
</evidence>
<dbReference type="Gene3D" id="3.40.50.200">
    <property type="entry name" value="Peptidase S8/S53 domain"/>
    <property type="match status" value="1"/>
</dbReference>
<keyword evidence="2 5" id="KW-0645">Protease</keyword>
<comment type="caution">
    <text evidence="9">The sequence shown here is derived from an EMBL/GenBank/DDBJ whole genome shotgun (WGS) entry which is preliminary data.</text>
</comment>
<dbReference type="EMBL" id="SGWQ01000004">
    <property type="protein sequence ID" value="RZS39236.1"/>
    <property type="molecule type" value="Genomic_DNA"/>
</dbReference>
<evidence type="ECO:0000256" key="2">
    <source>
        <dbReference type="ARBA" id="ARBA00022670"/>
    </source>
</evidence>
<dbReference type="FunFam" id="3.40.50.200:FF:000014">
    <property type="entry name" value="Proteinase K"/>
    <property type="match status" value="1"/>
</dbReference>
<evidence type="ECO:0000256" key="5">
    <source>
        <dbReference type="PROSITE-ProRule" id="PRU01240"/>
    </source>
</evidence>
<evidence type="ECO:0000256" key="1">
    <source>
        <dbReference type="ARBA" id="ARBA00011073"/>
    </source>
</evidence>
<dbReference type="InterPro" id="IPR010259">
    <property type="entry name" value="S8pro/Inhibitor_I9"/>
</dbReference>
<dbReference type="InterPro" id="IPR050131">
    <property type="entry name" value="Peptidase_S8_subtilisin-like"/>
</dbReference>
<dbReference type="AlphaFoldDB" id="A0A4Q7KS34"/>
<evidence type="ECO:0000256" key="4">
    <source>
        <dbReference type="ARBA" id="ARBA00022825"/>
    </source>
</evidence>
<dbReference type="PROSITE" id="PS51892">
    <property type="entry name" value="SUBTILASE"/>
    <property type="match status" value="1"/>
</dbReference>
<organism evidence="9 10">
    <name type="scientific">Herbihabitans rhizosphaerae</name>
    <dbReference type="NCBI Taxonomy" id="1872711"/>
    <lineage>
        <taxon>Bacteria</taxon>
        <taxon>Bacillati</taxon>
        <taxon>Actinomycetota</taxon>
        <taxon>Actinomycetes</taxon>
        <taxon>Pseudonocardiales</taxon>
        <taxon>Pseudonocardiaceae</taxon>
        <taxon>Herbihabitans</taxon>
    </lineage>
</organism>
<dbReference type="Proteomes" id="UP000294257">
    <property type="component" value="Unassembled WGS sequence"/>
</dbReference>
<feature type="signal peptide" evidence="6">
    <location>
        <begin position="1"/>
        <end position="30"/>
    </location>
</feature>
<feature type="active site" description="Charge relay system" evidence="5">
    <location>
        <position position="201"/>
    </location>
</feature>
<dbReference type="Pfam" id="PF00082">
    <property type="entry name" value="Peptidase_S8"/>
    <property type="match status" value="1"/>
</dbReference>
<dbReference type="InterPro" id="IPR034193">
    <property type="entry name" value="PCSK9_ProteinaseK-like"/>
</dbReference>
<dbReference type="PRINTS" id="PR00723">
    <property type="entry name" value="SUBTILISIN"/>
</dbReference>
<evidence type="ECO:0000313" key="10">
    <source>
        <dbReference type="Proteomes" id="UP000294257"/>
    </source>
</evidence>
<name>A0A4Q7KS34_9PSEU</name>
<dbReference type="GO" id="GO:0006508">
    <property type="term" value="P:proteolysis"/>
    <property type="evidence" value="ECO:0007669"/>
    <property type="project" value="UniProtKB-KW"/>
</dbReference>
<protein>
    <submittedName>
        <fullName evidence="9">Peptidase inhibitor I9</fullName>
    </submittedName>
</protein>
<dbReference type="GO" id="GO:0005615">
    <property type="term" value="C:extracellular space"/>
    <property type="evidence" value="ECO:0007669"/>
    <property type="project" value="TreeGrafter"/>
</dbReference>
<dbReference type="Pfam" id="PF05922">
    <property type="entry name" value="Inhibitor_I9"/>
    <property type="match status" value="1"/>
</dbReference>
<feature type="domain" description="Inhibitor I9" evidence="8">
    <location>
        <begin position="52"/>
        <end position="126"/>
    </location>
</feature>
<keyword evidence="6" id="KW-0732">Signal</keyword>
<feature type="chain" id="PRO_5020354634" evidence="6">
    <location>
        <begin position="31"/>
        <end position="410"/>
    </location>
</feature>
<feature type="active site" description="Charge relay system" evidence="5">
    <location>
        <position position="168"/>
    </location>
</feature>
<dbReference type="Gene3D" id="3.30.70.80">
    <property type="entry name" value="Peptidase S8 propeptide/proteinase inhibitor I9"/>
    <property type="match status" value="1"/>
</dbReference>
<evidence type="ECO:0000259" key="8">
    <source>
        <dbReference type="Pfam" id="PF05922"/>
    </source>
</evidence>
<dbReference type="SUPFAM" id="SSF52743">
    <property type="entry name" value="Subtilisin-like"/>
    <property type="match status" value="1"/>
</dbReference>
<evidence type="ECO:0000256" key="6">
    <source>
        <dbReference type="SAM" id="SignalP"/>
    </source>
</evidence>
<keyword evidence="10" id="KW-1185">Reference proteome</keyword>
<dbReference type="InterPro" id="IPR015500">
    <property type="entry name" value="Peptidase_S8_subtilisin-rel"/>
</dbReference>
<comment type="similarity">
    <text evidence="1 5">Belongs to the peptidase S8 family.</text>
</comment>
<feature type="domain" description="Peptidase S8/S53" evidence="7">
    <location>
        <begin position="159"/>
        <end position="392"/>
    </location>
</feature>
<evidence type="ECO:0000256" key="3">
    <source>
        <dbReference type="ARBA" id="ARBA00022801"/>
    </source>
</evidence>
<reference evidence="9 10" key="1">
    <citation type="submission" date="2019-02" db="EMBL/GenBank/DDBJ databases">
        <title>Genomic Encyclopedia of Type Strains, Phase IV (KMG-IV): sequencing the most valuable type-strain genomes for metagenomic binning, comparative biology and taxonomic classification.</title>
        <authorList>
            <person name="Goeker M."/>
        </authorList>
    </citation>
    <scope>NUCLEOTIDE SEQUENCE [LARGE SCALE GENOMIC DNA]</scope>
    <source>
        <strain evidence="9 10">DSM 101727</strain>
    </source>
</reference>
<dbReference type="OrthoDB" id="9766923at2"/>
<sequence>MRFKPRSAGARIAVVGVAAAAAVSVSLAGAATAEQAEGAILNEGSAAAIPGQYIVALNGEPAAFARTAQQSAESLAGDLTGKYGGTVKFTYDTVLRGFSVRMDPAAAKKLAADPAVRYVQQSVTVRAYDEQPNPPSWGLDRVDQQEGSLDQKYVYNATGEGVTVYDIDTGISKDHPDFEGRAEYGENYIDPGQPSTDENGHGTHTAGTAVGKTFGVAKKAKVVGIKVLDAGGSGPDEGVIKAIDWVAANGVKPGVINMSLGADTHPHQAMNEATDKAAEAGILSATAAGNDGGDACLNSPGSAKSSLNAGSTDKGDGKSGFSSVGTCVSLFAPGGNITSASHNGSGSATMSGTSMASPHAAGAAALYFQLHKDATPAQAKEAIVAAATEGKVQNPGQGSPNKLLFTVGIK</sequence>
<dbReference type="GO" id="GO:0004252">
    <property type="term" value="F:serine-type endopeptidase activity"/>
    <property type="evidence" value="ECO:0007669"/>
    <property type="project" value="UniProtKB-UniRule"/>
</dbReference>